<keyword evidence="1" id="KW-0723">Serine/threonine-protein kinase</keyword>
<protein>
    <submittedName>
        <fullName evidence="1">Non-specific serine/threonine protein kinase protein</fullName>
        <ecNumber evidence="1">2.7.11.1</ecNumber>
    </submittedName>
</protein>
<keyword evidence="1" id="KW-0418">Kinase</keyword>
<name>A0ACB7UAE3_DIOAL</name>
<comment type="caution">
    <text evidence="1">The sequence shown here is derived from an EMBL/GenBank/DDBJ whole genome shotgun (WGS) entry which is preliminary data.</text>
</comment>
<keyword evidence="2" id="KW-1185">Reference proteome</keyword>
<reference evidence="2" key="1">
    <citation type="journal article" date="2022" name="Nat. Commun.">
        <title>Chromosome evolution and the genetic basis of agronomically important traits in greater yam.</title>
        <authorList>
            <person name="Bredeson J.V."/>
            <person name="Lyons J.B."/>
            <person name="Oniyinde I.O."/>
            <person name="Okereke N.R."/>
            <person name="Kolade O."/>
            <person name="Nnabue I."/>
            <person name="Nwadili C.O."/>
            <person name="Hribova E."/>
            <person name="Parker M."/>
            <person name="Nwogha J."/>
            <person name="Shu S."/>
            <person name="Carlson J."/>
            <person name="Kariba R."/>
            <person name="Muthemba S."/>
            <person name="Knop K."/>
            <person name="Barton G.J."/>
            <person name="Sherwood A.V."/>
            <person name="Lopez-Montes A."/>
            <person name="Asiedu R."/>
            <person name="Jamnadass R."/>
            <person name="Muchugi A."/>
            <person name="Goodstein D."/>
            <person name="Egesi C.N."/>
            <person name="Featherston J."/>
            <person name="Asfaw A."/>
            <person name="Simpson G.G."/>
            <person name="Dolezel J."/>
            <person name="Hendre P.S."/>
            <person name="Van Deynze A."/>
            <person name="Kumar P.L."/>
            <person name="Obidiegwu J.E."/>
            <person name="Bhattacharjee R."/>
            <person name="Rokhsar D.S."/>
        </authorList>
    </citation>
    <scope>NUCLEOTIDE SEQUENCE [LARGE SCALE GENOMIC DNA]</scope>
    <source>
        <strain evidence="2">cv. TDa95/00328</strain>
    </source>
</reference>
<accession>A0ACB7UAE3</accession>
<evidence type="ECO:0000313" key="1">
    <source>
        <dbReference type="EMBL" id="KAH7657231.1"/>
    </source>
</evidence>
<dbReference type="Proteomes" id="UP000827976">
    <property type="component" value="Chromosome 17"/>
</dbReference>
<sequence>MLSSVAIFCLLFTSFFSADILICSAASNGGCLEAERKALLQFKNGLSDPKNRLSSWQGRDCCQWSGITCDNQTGVVIGIDLSNTYPRRFWNLSGIIDPSLSQLKSLRSLDLSSNTFGGIPIPEFIASFKPLTYLNLSNAGFSGTIPPQLGNLSKLEILDLSSNFPPLMVDDFQWVSGLTSLIHMEMDGVDLSMIGSQWVHSINRLSSLSELHLKACGVSGITQSLPFVNFTKLAVLDLSMNSFNSIIPNWFLNLSSLVHVDMNSAGFHGPIPVKLGSYIQNLRYLDLSLNNNLTADCSMLLRGGWRRIEYIDVAANQVYGELPASIGNFTSLVELNFFSNLIQGGVPSSIGKLCNLETLILDGNNLTLVLPPSLEQNTACISEHPLPALTKMTLGNNRIFGFLPAWLGELKNLQVLELSYNSIQGPIPPSLGNLSVLTDLGLAGNYLNGTLPFTLGQLSKLINFDISANNLIGTVSETHFSKLTDLKILRMGSNSLVLNLSNNWVPQFQVRVLEIGSCQIGPHFPSWLKTQRGLQYLDISNASISGMIPTWFWDLSSNLSLLNISFNMIEGQLPNPLPIQSYADVDMRSNLLTGPLPLLSNVIELLDLSNNQFNGTIPPNIGDLQPYLIYLSLSANNLSGEIPTSVGEIQELQALDLSGNKLTGTIPESLQNFVYLKALGLDHNFLSGPIPASMGSLKQLQSLHLNNNQLSGMIPFSLQNCSSLETLDLGDNLIDGVLPIWLGWSLDKLRILRLRSNMFHGPIPYQFSNLSSLQVLDLAYNNLEGSIPSSFGDFKGMTSTQKVNQYLFRGFYRGHYYEDHLSVHSGNKNLPYTKTLSLVTSIDLSRNKLSGKFPDALTKLAGLLFLDLSRNNLIGGIPENISAMQSLLSLDLSNNKFSGGIPSGMTVMSSVGYLNLSNNNFSGKIPTSGQFSTFDASSFTGNNYLCGPPLALQCQETDGDNTSQHDGEDDYDNNDDETIFEDKWLLLSLGIGYAVGLLGLFAVISIRKQWSSAYFNGVDQFIHWTSQLKHAMPCAAKAQRRLTRNKT</sequence>
<gene>
    <name evidence="1" type="ORF">IHE45_17G007800</name>
</gene>
<proteinExistence type="predicted"/>
<dbReference type="EMBL" id="CM037027">
    <property type="protein sequence ID" value="KAH7657231.1"/>
    <property type="molecule type" value="Genomic_DNA"/>
</dbReference>
<evidence type="ECO:0000313" key="2">
    <source>
        <dbReference type="Proteomes" id="UP000827976"/>
    </source>
</evidence>
<organism evidence="1 2">
    <name type="scientific">Dioscorea alata</name>
    <name type="common">Purple yam</name>
    <dbReference type="NCBI Taxonomy" id="55571"/>
    <lineage>
        <taxon>Eukaryota</taxon>
        <taxon>Viridiplantae</taxon>
        <taxon>Streptophyta</taxon>
        <taxon>Embryophyta</taxon>
        <taxon>Tracheophyta</taxon>
        <taxon>Spermatophyta</taxon>
        <taxon>Magnoliopsida</taxon>
        <taxon>Liliopsida</taxon>
        <taxon>Dioscoreales</taxon>
        <taxon>Dioscoreaceae</taxon>
        <taxon>Dioscorea</taxon>
    </lineage>
</organism>
<keyword evidence="1" id="KW-0808">Transferase</keyword>
<dbReference type="EC" id="2.7.11.1" evidence="1"/>